<reference evidence="2 3" key="1">
    <citation type="submission" date="2020-08" db="EMBL/GenBank/DDBJ databases">
        <title>Sequencing the genomes of 1000 actinobacteria strains.</title>
        <authorList>
            <person name="Klenk H.-P."/>
        </authorList>
    </citation>
    <scope>NUCLEOTIDE SEQUENCE [LARGE SCALE GENOMIC DNA]</scope>
    <source>
        <strain evidence="2 3">DSM 45507</strain>
    </source>
</reference>
<sequence length="102" mass="11463">MRGRRRATVLTGSFSDEIFGGYPWFHDPEVLATDAFPWQGSAPRVWTSLSPDYIERVNPAGVERERYHALLEKVPSWRPSPMTVTGVPVLLFMAASSTLIPM</sequence>
<keyword evidence="3" id="KW-1185">Reference proteome</keyword>
<evidence type="ECO:0000259" key="1">
    <source>
        <dbReference type="Pfam" id="PF00733"/>
    </source>
</evidence>
<dbReference type="Pfam" id="PF00733">
    <property type="entry name" value="Asn_synthase"/>
    <property type="match status" value="1"/>
</dbReference>
<dbReference type="EMBL" id="JACHMB010000001">
    <property type="protein sequence ID" value="MBB5774926.1"/>
    <property type="molecule type" value="Genomic_DNA"/>
</dbReference>
<accession>A0A7W9L8W6</accession>
<dbReference type="RefSeq" id="WP_221519228.1">
    <property type="nucleotide sequence ID" value="NZ_JACHMB010000001.1"/>
</dbReference>
<proteinExistence type="predicted"/>
<dbReference type="GO" id="GO:0006529">
    <property type="term" value="P:asparagine biosynthetic process"/>
    <property type="evidence" value="ECO:0007669"/>
    <property type="project" value="InterPro"/>
</dbReference>
<evidence type="ECO:0000313" key="3">
    <source>
        <dbReference type="Proteomes" id="UP000579153"/>
    </source>
</evidence>
<comment type="caution">
    <text evidence="2">The sequence shown here is derived from an EMBL/GenBank/DDBJ whole genome shotgun (WGS) entry which is preliminary data.</text>
</comment>
<dbReference type="InterPro" id="IPR001962">
    <property type="entry name" value="Asn_synthase"/>
</dbReference>
<feature type="domain" description="Asparagine synthetase" evidence="1">
    <location>
        <begin position="8"/>
        <end position="76"/>
    </location>
</feature>
<name>A0A7W9L8W6_9ACTN</name>
<evidence type="ECO:0000313" key="2">
    <source>
        <dbReference type="EMBL" id="MBB5774926.1"/>
    </source>
</evidence>
<gene>
    <name evidence="2" type="ORF">HD596_001682</name>
</gene>
<protein>
    <submittedName>
        <fullName evidence="2">Asparagine synthetase B (Glutamine-hydrolyzing)</fullName>
    </submittedName>
</protein>
<organism evidence="2 3">
    <name type="scientific">Nonomuraea jabiensis</name>
    <dbReference type="NCBI Taxonomy" id="882448"/>
    <lineage>
        <taxon>Bacteria</taxon>
        <taxon>Bacillati</taxon>
        <taxon>Actinomycetota</taxon>
        <taxon>Actinomycetes</taxon>
        <taxon>Streptosporangiales</taxon>
        <taxon>Streptosporangiaceae</taxon>
        <taxon>Nonomuraea</taxon>
    </lineage>
</organism>
<dbReference type="AlphaFoldDB" id="A0A7W9L8W6"/>
<dbReference type="Proteomes" id="UP000579153">
    <property type="component" value="Unassembled WGS sequence"/>
</dbReference>
<dbReference type="GO" id="GO:0004066">
    <property type="term" value="F:asparagine synthase (glutamine-hydrolyzing) activity"/>
    <property type="evidence" value="ECO:0007669"/>
    <property type="project" value="InterPro"/>
</dbReference>